<evidence type="ECO:0000313" key="2">
    <source>
        <dbReference type="Proteomes" id="UP001597041"/>
    </source>
</evidence>
<comment type="caution">
    <text evidence="1">The sequence shown here is derived from an EMBL/GenBank/DDBJ whole genome shotgun (WGS) entry which is preliminary data.</text>
</comment>
<dbReference type="EMBL" id="JBHTKK010000006">
    <property type="protein sequence ID" value="MFD1065852.1"/>
    <property type="molecule type" value="Genomic_DNA"/>
</dbReference>
<protein>
    <submittedName>
        <fullName evidence="1">Uncharacterized protein</fullName>
    </submittedName>
</protein>
<sequence>MNRPKISQMEAYMIETLRTNNVTNEEMIQDVKEKDVSKWQKLNEKFDFEQLIVLAEKGFSSFEQAINEGYTVKFVTVNGLDRLLRLKFGKEPEKDYQRLQTGVLGLNIDTSSLEELKHMLSLNWKVEEDKSGVSVLLKGQGDFD</sequence>
<gene>
    <name evidence="1" type="ORF">ACFQ19_07425</name>
</gene>
<name>A0ABW3NEC3_9BACI</name>
<organism evidence="1 2">
    <name type="scientific">Oceanobacillus locisalsi</name>
    <dbReference type="NCBI Taxonomy" id="546107"/>
    <lineage>
        <taxon>Bacteria</taxon>
        <taxon>Bacillati</taxon>
        <taxon>Bacillota</taxon>
        <taxon>Bacilli</taxon>
        <taxon>Bacillales</taxon>
        <taxon>Bacillaceae</taxon>
        <taxon>Oceanobacillus</taxon>
    </lineage>
</organism>
<reference evidence="2" key="1">
    <citation type="journal article" date="2019" name="Int. J. Syst. Evol. Microbiol.">
        <title>The Global Catalogue of Microorganisms (GCM) 10K type strain sequencing project: providing services to taxonomists for standard genome sequencing and annotation.</title>
        <authorList>
            <consortium name="The Broad Institute Genomics Platform"/>
            <consortium name="The Broad Institute Genome Sequencing Center for Infectious Disease"/>
            <person name="Wu L."/>
            <person name="Ma J."/>
        </authorList>
    </citation>
    <scope>NUCLEOTIDE SEQUENCE [LARGE SCALE GENOMIC DNA]</scope>
    <source>
        <strain evidence="2">CCUG 56608</strain>
    </source>
</reference>
<dbReference type="RefSeq" id="WP_379591442.1">
    <property type="nucleotide sequence ID" value="NZ_JBHTKK010000006.1"/>
</dbReference>
<accession>A0ABW3NEC3</accession>
<dbReference type="Proteomes" id="UP001597041">
    <property type="component" value="Unassembled WGS sequence"/>
</dbReference>
<keyword evidence="2" id="KW-1185">Reference proteome</keyword>
<proteinExistence type="predicted"/>
<evidence type="ECO:0000313" key="1">
    <source>
        <dbReference type="EMBL" id="MFD1065852.1"/>
    </source>
</evidence>